<dbReference type="HAMAP" id="MF_00185">
    <property type="entry name" value="IPP_trans"/>
    <property type="match status" value="1"/>
</dbReference>
<feature type="region of interest" description="Interaction with substrate tRNA" evidence="10">
    <location>
        <begin position="152"/>
        <end position="156"/>
    </location>
</feature>
<evidence type="ECO:0000256" key="4">
    <source>
        <dbReference type="ARBA" id="ARBA00022679"/>
    </source>
</evidence>
<comment type="caution">
    <text evidence="10">Lacks conserved residue(s) required for the propagation of feature annotation.</text>
</comment>
<dbReference type="SUPFAM" id="SSF52540">
    <property type="entry name" value="P-loop containing nucleoside triphosphate hydrolases"/>
    <property type="match status" value="1"/>
</dbReference>
<dbReference type="InterPro" id="IPR039657">
    <property type="entry name" value="Dimethylallyltransferase"/>
</dbReference>
<evidence type="ECO:0000256" key="1">
    <source>
        <dbReference type="ARBA" id="ARBA00001946"/>
    </source>
</evidence>
<keyword evidence="6 10" id="KW-0547">Nucleotide-binding</keyword>
<comment type="catalytic activity">
    <reaction evidence="9 10 11">
        <text>adenosine(37) in tRNA + dimethylallyl diphosphate = N(6)-dimethylallyladenosine(37) in tRNA + diphosphate</text>
        <dbReference type="Rhea" id="RHEA:26482"/>
        <dbReference type="Rhea" id="RHEA-COMP:10162"/>
        <dbReference type="Rhea" id="RHEA-COMP:10375"/>
        <dbReference type="ChEBI" id="CHEBI:33019"/>
        <dbReference type="ChEBI" id="CHEBI:57623"/>
        <dbReference type="ChEBI" id="CHEBI:74411"/>
        <dbReference type="ChEBI" id="CHEBI:74415"/>
        <dbReference type="EC" id="2.5.1.75"/>
    </reaction>
</comment>
<feature type="site" description="Interaction with substrate tRNA" evidence="10">
    <location>
        <position position="93"/>
    </location>
</feature>
<keyword evidence="4 10" id="KW-0808">Transferase</keyword>
<evidence type="ECO:0000256" key="11">
    <source>
        <dbReference type="RuleBase" id="RU003783"/>
    </source>
</evidence>
<dbReference type="GO" id="GO:0052381">
    <property type="term" value="F:tRNA dimethylallyltransferase activity"/>
    <property type="evidence" value="ECO:0007669"/>
    <property type="project" value="UniProtKB-UniRule"/>
</dbReference>
<dbReference type="KEGG" id="rip:RIEPE_0253"/>
<name>D4G850_RIEPU</name>
<evidence type="ECO:0000256" key="6">
    <source>
        <dbReference type="ARBA" id="ARBA00022741"/>
    </source>
</evidence>
<reference evidence="14" key="1">
    <citation type="submission" date="2008-05" db="EMBL/GenBank/DDBJ databases">
        <title>Genome sequence of Riesia pediculicola USDA.</title>
        <authorList>
            <person name="Kirkness E.F."/>
        </authorList>
    </citation>
    <scope>NUCLEOTIDE SEQUENCE [LARGE SCALE GENOMIC DNA]</scope>
    <source>
        <strain evidence="14">USDA</strain>
    </source>
</reference>
<dbReference type="Proteomes" id="UP000001700">
    <property type="component" value="Chromosome"/>
</dbReference>
<evidence type="ECO:0000256" key="9">
    <source>
        <dbReference type="ARBA" id="ARBA00049563"/>
    </source>
</evidence>
<gene>
    <name evidence="10 14" type="primary">miaA</name>
    <name evidence="14" type="ordered locus">RIEPE_0253</name>
</gene>
<proteinExistence type="inferred from homology"/>
<evidence type="ECO:0000256" key="8">
    <source>
        <dbReference type="ARBA" id="ARBA00022842"/>
    </source>
</evidence>
<dbReference type="Gene3D" id="3.40.50.300">
    <property type="entry name" value="P-loop containing nucleotide triphosphate hydrolases"/>
    <property type="match status" value="1"/>
</dbReference>
<sequence length="297" mass="34695">MGPTACGKTELAIHLNQILPIQIISVDSCLIYKGLDIGTSKPTPDQLHNYSHRLIDIVDPSNYYSVSNFLRDATLEIKNSILLKKTPLLIGGTMLYFHALLRGLDPSLPRSNLEIRKILRNFVKRFGLQKTLSIFRKIHPKLKISSNLNDFQRTLRAIEVFLISNKNIEDFNNYERLLYPVLKIAILPKNRIDLYCRIRDRFFKMLKSGLEEEVNLLYHRGDLNDSFPSIRSIGYRQMWSYLSGKISYESMIFESIKATKRFAKKQMTWIKNWKDLHLFDFNEQNKILEKVACFIDS</sequence>
<dbReference type="EMBL" id="CP001085">
    <property type="protein sequence ID" value="ADD79640.1"/>
    <property type="molecule type" value="Genomic_DNA"/>
</dbReference>
<dbReference type="Gene3D" id="1.10.20.140">
    <property type="match status" value="1"/>
</dbReference>
<accession>D4G850</accession>
<dbReference type="InterPro" id="IPR018022">
    <property type="entry name" value="IPT"/>
</dbReference>
<dbReference type="EC" id="2.5.1.75" evidence="10"/>
<dbReference type="GO" id="GO:0005524">
    <property type="term" value="F:ATP binding"/>
    <property type="evidence" value="ECO:0007669"/>
    <property type="project" value="UniProtKB-UniRule"/>
</dbReference>
<comment type="subunit">
    <text evidence="10">Monomer.</text>
</comment>
<dbReference type="Pfam" id="PF01715">
    <property type="entry name" value="IPPT"/>
    <property type="match status" value="1"/>
</dbReference>
<dbReference type="PANTHER" id="PTHR11088">
    <property type="entry name" value="TRNA DIMETHYLALLYLTRANSFERASE"/>
    <property type="match status" value="1"/>
</dbReference>
<feature type="binding site" evidence="10">
    <location>
        <begin position="4"/>
        <end position="9"/>
    </location>
    <ligand>
        <name>substrate</name>
    </ligand>
</feature>
<protein>
    <recommendedName>
        <fullName evidence="10">tRNA dimethylallyltransferase</fullName>
        <ecNumber evidence="10">2.5.1.75</ecNumber>
    </recommendedName>
    <alternativeName>
        <fullName evidence="10">Dimethylallyl diphosphate:tRNA dimethylallyltransferase</fullName>
        <shortName evidence="10">DMAPP:tRNA dimethylallyltransferase</shortName>
        <shortName evidence="10">DMATase</shortName>
    </alternativeName>
    <alternativeName>
        <fullName evidence="10">Isopentenyl-diphosphate:tRNA isopentenyltransferase</fullName>
        <shortName evidence="10">IPP transferase</shortName>
        <shortName evidence="10">IPPT</shortName>
        <shortName evidence="10">IPTase</shortName>
    </alternativeName>
</protein>
<evidence type="ECO:0000313" key="14">
    <source>
        <dbReference type="EMBL" id="ADD79640.1"/>
    </source>
</evidence>
<comment type="cofactor">
    <cofactor evidence="1 10">
        <name>Mg(2+)</name>
        <dbReference type="ChEBI" id="CHEBI:18420"/>
    </cofactor>
</comment>
<organism evidence="14 15">
    <name type="scientific">Riesia pediculicola (strain USDA)</name>
    <dbReference type="NCBI Taxonomy" id="515618"/>
    <lineage>
        <taxon>Bacteria</taxon>
        <taxon>Pseudomonadati</taxon>
        <taxon>Pseudomonadota</taxon>
        <taxon>Gammaproteobacteria</taxon>
        <taxon>Enterobacterales</taxon>
        <taxon>Enterobacteriaceae</taxon>
        <taxon>Candidatus Riesia</taxon>
    </lineage>
</organism>
<evidence type="ECO:0000256" key="7">
    <source>
        <dbReference type="ARBA" id="ARBA00022840"/>
    </source>
</evidence>
<dbReference type="GO" id="GO:0006400">
    <property type="term" value="P:tRNA modification"/>
    <property type="evidence" value="ECO:0007669"/>
    <property type="project" value="TreeGrafter"/>
</dbReference>
<keyword evidence="8 10" id="KW-0460">Magnesium</keyword>
<dbReference type="HOGENOM" id="CLU_032616_0_0_6"/>
<evidence type="ECO:0000256" key="13">
    <source>
        <dbReference type="RuleBase" id="RU003785"/>
    </source>
</evidence>
<dbReference type="NCBIfam" id="TIGR00174">
    <property type="entry name" value="miaA"/>
    <property type="match status" value="1"/>
</dbReference>
<feature type="region of interest" description="Interaction with substrate tRNA" evidence="10">
    <location>
        <begin position="27"/>
        <end position="30"/>
    </location>
</feature>
<dbReference type="PANTHER" id="PTHR11088:SF60">
    <property type="entry name" value="TRNA DIMETHYLALLYLTRANSFERASE"/>
    <property type="match status" value="1"/>
</dbReference>
<dbReference type="eggNOG" id="COG0324">
    <property type="taxonomic scope" value="Bacteria"/>
</dbReference>
<dbReference type="AlphaFoldDB" id="D4G850"/>
<evidence type="ECO:0000313" key="15">
    <source>
        <dbReference type="Proteomes" id="UP000001700"/>
    </source>
</evidence>
<evidence type="ECO:0000256" key="3">
    <source>
        <dbReference type="ARBA" id="ARBA00005842"/>
    </source>
</evidence>
<evidence type="ECO:0000256" key="12">
    <source>
        <dbReference type="RuleBase" id="RU003784"/>
    </source>
</evidence>
<evidence type="ECO:0000256" key="10">
    <source>
        <dbReference type="HAMAP-Rule" id="MF_00185"/>
    </source>
</evidence>
<comment type="function">
    <text evidence="2 10 12">Catalyzes the transfer of a dimethylallyl group onto the adenine at position 37 in tRNAs that read codons beginning with uridine, leading to the formation of N6-(dimethylallyl)adenosine (i(6)A).</text>
</comment>
<dbReference type="STRING" id="515618.RIEPE_0253"/>
<keyword evidence="15" id="KW-1185">Reference proteome</keyword>
<evidence type="ECO:0000256" key="5">
    <source>
        <dbReference type="ARBA" id="ARBA00022694"/>
    </source>
</evidence>
<keyword evidence="7 10" id="KW-0067">ATP-binding</keyword>
<dbReference type="OrthoDB" id="9776390at2"/>
<evidence type="ECO:0000256" key="2">
    <source>
        <dbReference type="ARBA" id="ARBA00003213"/>
    </source>
</evidence>
<comment type="similarity">
    <text evidence="3 10 13">Belongs to the IPP transferase family.</text>
</comment>
<feature type="site" description="Interaction with substrate tRNA" evidence="10">
    <location>
        <position position="116"/>
    </location>
</feature>
<keyword evidence="5 10" id="KW-0819">tRNA processing</keyword>
<feature type="binding site" evidence="10">
    <location>
        <begin position="2"/>
        <end position="9"/>
    </location>
    <ligand>
        <name>ATP</name>
        <dbReference type="ChEBI" id="CHEBI:30616"/>
    </ligand>
</feature>
<dbReference type="InterPro" id="IPR027417">
    <property type="entry name" value="P-loop_NTPase"/>
</dbReference>